<dbReference type="InterPro" id="IPR036388">
    <property type="entry name" value="WH-like_DNA-bd_sf"/>
</dbReference>
<comment type="similarity">
    <text evidence="1">Belongs to the LysR transcriptional regulatory family.</text>
</comment>
<evidence type="ECO:0000259" key="5">
    <source>
        <dbReference type="PROSITE" id="PS50931"/>
    </source>
</evidence>
<evidence type="ECO:0000313" key="7">
    <source>
        <dbReference type="Proteomes" id="UP000247892"/>
    </source>
</evidence>
<dbReference type="PANTHER" id="PTHR30346:SF0">
    <property type="entry name" value="HCA OPERON TRANSCRIPTIONAL ACTIVATOR HCAR"/>
    <property type="match status" value="1"/>
</dbReference>
<dbReference type="OrthoDB" id="3461141at2"/>
<protein>
    <recommendedName>
        <fullName evidence="5">HTH lysR-type domain-containing protein</fullName>
    </recommendedName>
</protein>
<dbReference type="InterPro" id="IPR000847">
    <property type="entry name" value="LysR_HTH_N"/>
</dbReference>
<evidence type="ECO:0000313" key="6">
    <source>
        <dbReference type="EMBL" id="PXY18547.1"/>
    </source>
</evidence>
<dbReference type="FunFam" id="1.10.10.10:FF:000001">
    <property type="entry name" value="LysR family transcriptional regulator"/>
    <property type="match status" value="1"/>
</dbReference>
<dbReference type="RefSeq" id="WP_110343549.1">
    <property type="nucleotide sequence ID" value="NZ_JBHVKT010000013.1"/>
</dbReference>
<reference evidence="6 7" key="1">
    <citation type="submission" date="2016-07" db="EMBL/GenBank/DDBJ databases">
        <title>Draft genome sequence of Prauserella sp. YIM 121212, isolated from alkaline soil.</title>
        <authorList>
            <person name="Ruckert C."/>
            <person name="Albersmeier A."/>
            <person name="Jiang C.-L."/>
            <person name="Jiang Y."/>
            <person name="Kalinowski J."/>
            <person name="Schneider O."/>
            <person name="Winkler A."/>
            <person name="Zotchev S.B."/>
        </authorList>
    </citation>
    <scope>NUCLEOTIDE SEQUENCE [LARGE SCALE GENOMIC DNA]</scope>
    <source>
        <strain evidence="6 7">YIM 121212</strain>
    </source>
</reference>
<dbReference type="AlphaFoldDB" id="A0A318LN66"/>
<keyword evidence="7" id="KW-1185">Reference proteome</keyword>
<sequence length="305" mass="33597">MTGYTLRQLQYFTAAVEEGSVTSAARRLHVSAGSVSLALKDLESTLKVQLTLRRRGKGVTVTPAGRWVYEHARELLARSADIDSVARIVRGELAGPLRIGCFSTLSPWLFPRIVAHFVEHHPGVDVQISEGPSALLLERLRAGELDVVLVYRNHLTPGMASEEIVPVRVQIALAPSHRLAALDEIPLRELEDETAILLGLQPATAHVESILRSAGFEPKVRWRSTNVETIRSMVARGLGYTIIMGRPHGDFTYDGLPLAYRRIADDVEPNAIVIAYPEGTIPTATVRELIGFSQREFAREGMPMP</sequence>
<dbReference type="GO" id="GO:0032993">
    <property type="term" value="C:protein-DNA complex"/>
    <property type="evidence" value="ECO:0007669"/>
    <property type="project" value="TreeGrafter"/>
</dbReference>
<keyword evidence="2" id="KW-0805">Transcription regulation</keyword>
<evidence type="ECO:0000256" key="3">
    <source>
        <dbReference type="ARBA" id="ARBA00023125"/>
    </source>
</evidence>
<organism evidence="6 7">
    <name type="scientific">Prauserella flavalba</name>
    <dbReference type="NCBI Taxonomy" id="1477506"/>
    <lineage>
        <taxon>Bacteria</taxon>
        <taxon>Bacillati</taxon>
        <taxon>Actinomycetota</taxon>
        <taxon>Actinomycetes</taxon>
        <taxon>Pseudonocardiales</taxon>
        <taxon>Pseudonocardiaceae</taxon>
        <taxon>Prauserella</taxon>
    </lineage>
</organism>
<dbReference type="Pfam" id="PF03466">
    <property type="entry name" value="LysR_substrate"/>
    <property type="match status" value="1"/>
</dbReference>
<dbReference type="InterPro" id="IPR005119">
    <property type="entry name" value="LysR_subst-bd"/>
</dbReference>
<dbReference type="SUPFAM" id="SSF53850">
    <property type="entry name" value="Periplasmic binding protein-like II"/>
    <property type="match status" value="1"/>
</dbReference>
<dbReference type="GO" id="GO:0003700">
    <property type="term" value="F:DNA-binding transcription factor activity"/>
    <property type="evidence" value="ECO:0007669"/>
    <property type="project" value="InterPro"/>
</dbReference>
<dbReference type="InterPro" id="IPR036390">
    <property type="entry name" value="WH_DNA-bd_sf"/>
</dbReference>
<keyword evidence="4" id="KW-0804">Transcription</keyword>
<name>A0A318LN66_9PSEU</name>
<evidence type="ECO:0000256" key="1">
    <source>
        <dbReference type="ARBA" id="ARBA00009437"/>
    </source>
</evidence>
<dbReference type="SUPFAM" id="SSF46785">
    <property type="entry name" value="Winged helix' DNA-binding domain"/>
    <property type="match status" value="1"/>
</dbReference>
<dbReference type="EMBL" id="MASU01000020">
    <property type="protein sequence ID" value="PXY18547.1"/>
    <property type="molecule type" value="Genomic_DNA"/>
</dbReference>
<proteinExistence type="inferred from homology"/>
<dbReference type="Gene3D" id="3.40.190.10">
    <property type="entry name" value="Periplasmic binding protein-like II"/>
    <property type="match status" value="2"/>
</dbReference>
<dbReference type="Proteomes" id="UP000247892">
    <property type="component" value="Unassembled WGS sequence"/>
</dbReference>
<comment type="caution">
    <text evidence="6">The sequence shown here is derived from an EMBL/GenBank/DDBJ whole genome shotgun (WGS) entry which is preliminary data.</text>
</comment>
<keyword evidence="3" id="KW-0238">DNA-binding</keyword>
<evidence type="ECO:0000256" key="4">
    <source>
        <dbReference type="ARBA" id="ARBA00023163"/>
    </source>
</evidence>
<feature type="domain" description="HTH lysR-type" evidence="5">
    <location>
        <begin position="4"/>
        <end position="62"/>
    </location>
</feature>
<dbReference type="Pfam" id="PF00126">
    <property type="entry name" value="HTH_1"/>
    <property type="match status" value="1"/>
</dbReference>
<dbReference type="Gene3D" id="1.10.10.10">
    <property type="entry name" value="Winged helix-like DNA-binding domain superfamily/Winged helix DNA-binding domain"/>
    <property type="match status" value="1"/>
</dbReference>
<accession>A0A318LN66</accession>
<evidence type="ECO:0000256" key="2">
    <source>
        <dbReference type="ARBA" id="ARBA00023015"/>
    </source>
</evidence>
<gene>
    <name evidence="6" type="ORF">BA062_35055</name>
</gene>
<dbReference type="PANTHER" id="PTHR30346">
    <property type="entry name" value="TRANSCRIPTIONAL DUAL REGULATOR HCAR-RELATED"/>
    <property type="match status" value="1"/>
</dbReference>
<dbReference type="PROSITE" id="PS50931">
    <property type="entry name" value="HTH_LYSR"/>
    <property type="match status" value="1"/>
</dbReference>
<dbReference type="GO" id="GO:0003677">
    <property type="term" value="F:DNA binding"/>
    <property type="evidence" value="ECO:0007669"/>
    <property type="project" value="UniProtKB-KW"/>
</dbReference>